<evidence type="ECO:0000256" key="6">
    <source>
        <dbReference type="SAM" id="MobiDB-lite"/>
    </source>
</evidence>
<keyword evidence="2 7" id="KW-0812">Transmembrane</keyword>
<keyword evidence="4 7" id="KW-0472">Membrane</keyword>
<name>A0A8H7K779_BIOOC</name>
<evidence type="ECO:0000259" key="8">
    <source>
        <dbReference type="Pfam" id="PF20684"/>
    </source>
</evidence>
<comment type="caution">
    <text evidence="9">The sequence shown here is derived from an EMBL/GenBank/DDBJ whole genome shotgun (WGS) entry which is preliminary data.</text>
</comment>
<feature type="transmembrane region" description="Helical" evidence="7">
    <location>
        <begin position="20"/>
        <end position="41"/>
    </location>
</feature>
<dbReference type="AlphaFoldDB" id="A0A8H7K779"/>
<feature type="region of interest" description="Disordered" evidence="6">
    <location>
        <begin position="291"/>
        <end position="312"/>
    </location>
</feature>
<evidence type="ECO:0000256" key="5">
    <source>
        <dbReference type="ARBA" id="ARBA00038359"/>
    </source>
</evidence>
<feature type="transmembrane region" description="Helical" evidence="7">
    <location>
        <begin position="94"/>
        <end position="127"/>
    </location>
</feature>
<keyword evidence="3 7" id="KW-1133">Transmembrane helix</keyword>
<comment type="subcellular location">
    <subcellularLocation>
        <location evidence="1">Membrane</location>
        <topology evidence="1">Multi-pass membrane protein</topology>
    </subcellularLocation>
</comment>
<evidence type="ECO:0000256" key="2">
    <source>
        <dbReference type="ARBA" id="ARBA00022692"/>
    </source>
</evidence>
<gene>
    <name evidence="9" type="ORF">IM811_003485</name>
</gene>
<organism evidence="9 10">
    <name type="scientific">Bionectria ochroleuca</name>
    <name type="common">Gliocladium roseum</name>
    <dbReference type="NCBI Taxonomy" id="29856"/>
    <lineage>
        <taxon>Eukaryota</taxon>
        <taxon>Fungi</taxon>
        <taxon>Dikarya</taxon>
        <taxon>Ascomycota</taxon>
        <taxon>Pezizomycotina</taxon>
        <taxon>Sordariomycetes</taxon>
        <taxon>Hypocreomycetidae</taxon>
        <taxon>Hypocreales</taxon>
        <taxon>Bionectriaceae</taxon>
        <taxon>Clonostachys</taxon>
    </lineage>
</organism>
<feature type="transmembrane region" description="Helical" evidence="7">
    <location>
        <begin position="53"/>
        <end position="74"/>
    </location>
</feature>
<evidence type="ECO:0000256" key="4">
    <source>
        <dbReference type="ARBA" id="ARBA00023136"/>
    </source>
</evidence>
<protein>
    <recommendedName>
        <fullName evidence="8">Rhodopsin domain-containing protein</fullName>
    </recommendedName>
</protein>
<feature type="transmembrane region" description="Helical" evidence="7">
    <location>
        <begin position="183"/>
        <end position="202"/>
    </location>
</feature>
<dbReference type="InterPro" id="IPR052337">
    <property type="entry name" value="SAT4-like"/>
</dbReference>
<dbReference type="PANTHER" id="PTHR33048">
    <property type="entry name" value="PTH11-LIKE INTEGRAL MEMBRANE PROTEIN (AFU_ORTHOLOGUE AFUA_5G11245)"/>
    <property type="match status" value="1"/>
</dbReference>
<dbReference type="EMBL" id="JADCTT010000011">
    <property type="protein sequence ID" value="KAF9746580.1"/>
    <property type="molecule type" value="Genomic_DNA"/>
</dbReference>
<proteinExistence type="inferred from homology"/>
<evidence type="ECO:0000313" key="9">
    <source>
        <dbReference type="EMBL" id="KAF9746580.1"/>
    </source>
</evidence>
<dbReference type="Proteomes" id="UP000616885">
    <property type="component" value="Unassembled WGS sequence"/>
</dbReference>
<evidence type="ECO:0000256" key="1">
    <source>
        <dbReference type="ARBA" id="ARBA00004141"/>
    </source>
</evidence>
<feature type="domain" description="Rhodopsin" evidence="8">
    <location>
        <begin position="37"/>
        <end position="277"/>
    </location>
</feature>
<dbReference type="GO" id="GO:0016020">
    <property type="term" value="C:membrane"/>
    <property type="evidence" value="ECO:0007669"/>
    <property type="project" value="UniProtKB-SubCell"/>
</dbReference>
<reference evidence="9" key="1">
    <citation type="submission" date="2020-10" db="EMBL/GenBank/DDBJ databases">
        <title>High-Quality Genome Resource of Clonostachys rosea strain S41 by Oxford Nanopore Long-Read Sequencing.</title>
        <authorList>
            <person name="Wang H."/>
        </authorList>
    </citation>
    <scope>NUCLEOTIDE SEQUENCE</scope>
    <source>
        <strain evidence="9">S41</strain>
    </source>
</reference>
<sequence length="361" mass="40417">MEIATYESAIPIENSRQLSILVVSTLCVAFSLFIVGLRVFAKYKISKPLDASDFCSLIALIFSIALHTTLYVIVLKGGLGLHIQDLIMRFGPNTVIVFFKCTLVFSVLWNSTTCFTKLSVLFMYMAFFPVRKMILACRILGAFIIIWNVTGIITVMLLCRPLAMNWDRSIGGTCGSQPDYYMALGVVNIVVEVVMLAFPFPVLYGLQISIQKKIVVFGMFGVGFAACGVTIYRQTTIPSLEYDDMPWSSFLSLLFSGLEPSAALILSCVPFLRPYFKGAFPRAKTGYSYTPEGEAGRTTPFRAATGHSSSSMKRMTTHPMFSFTPCKRGRSRLQRRCSQIVAHECTLTRDREHDRRIHRLS</sequence>
<accession>A0A8H7K779</accession>
<feature type="transmembrane region" description="Helical" evidence="7">
    <location>
        <begin position="139"/>
        <end position="163"/>
    </location>
</feature>
<feature type="transmembrane region" description="Helical" evidence="7">
    <location>
        <begin position="252"/>
        <end position="272"/>
    </location>
</feature>
<dbReference type="Pfam" id="PF20684">
    <property type="entry name" value="Fung_rhodopsin"/>
    <property type="match status" value="1"/>
</dbReference>
<evidence type="ECO:0000256" key="3">
    <source>
        <dbReference type="ARBA" id="ARBA00022989"/>
    </source>
</evidence>
<dbReference type="InterPro" id="IPR049326">
    <property type="entry name" value="Rhodopsin_dom_fungi"/>
</dbReference>
<evidence type="ECO:0000313" key="10">
    <source>
        <dbReference type="Proteomes" id="UP000616885"/>
    </source>
</evidence>
<comment type="similarity">
    <text evidence="5">Belongs to the SAT4 family.</text>
</comment>
<dbReference type="PANTHER" id="PTHR33048:SF57">
    <property type="entry name" value="INTEGRAL MEMBRANE PROTEIN-RELATED"/>
    <property type="match status" value="1"/>
</dbReference>
<feature type="transmembrane region" description="Helical" evidence="7">
    <location>
        <begin position="214"/>
        <end position="232"/>
    </location>
</feature>
<evidence type="ECO:0000256" key="7">
    <source>
        <dbReference type="SAM" id="Phobius"/>
    </source>
</evidence>